<evidence type="ECO:0000256" key="1">
    <source>
        <dbReference type="ARBA" id="ARBA00022737"/>
    </source>
</evidence>
<keyword evidence="7" id="KW-1185">Reference proteome</keyword>
<accession>A0A8H6YK50</accession>
<proteinExistence type="predicted"/>
<evidence type="ECO:0000256" key="3">
    <source>
        <dbReference type="PROSITE-ProRule" id="PRU00703"/>
    </source>
</evidence>
<dbReference type="PANTHER" id="PTHR13780:SF36">
    <property type="entry name" value="CBS DOMAIN-CONTAINING PROTEIN"/>
    <property type="match status" value="1"/>
</dbReference>
<gene>
    <name evidence="6" type="ORF">MVEN_00776800</name>
</gene>
<evidence type="ECO:0000256" key="2">
    <source>
        <dbReference type="ARBA" id="ARBA00023122"/>
    </source>
</evidence>
<feature type="domain" description="CBS" evidence="5">
    <location>
        <begin position="229"/>
        <end position="288"/>
    </location>
</feature>
<reference evidence="6" key="1">
    <citation type="submission" date="2020-05" db="EMBL/GenBank/DDBJ databases">
        <title>Mycena genomes resolve the evolution of fungal bioluminescence.</title>
        <authorList>
            <person name="Tsai I.J."/>
        </authorList>
    </citation>
    <scope>NUCLEOTIDE SEQUENCE</scope>
    <source>
        <strain evidence="6">CCC161011</strain>
    </source>
</reference>
<evidence type="ECO:0000313" key="7">
    <source>
        <dbReference type="Proteomes" id="UP000620124"/>
    </source>
</evidence>
<dbReference type="PROSITE" id="PS51371">
    <property type="entry name" value="CBS"/>
    <property type="match status" value="1"/>
</dbReference>
<dbReference type="PANTHER" id="PTHR13780">
    <property type="entry name" value="AMP-ACTIVATED PROTEIN KINASE, GAMMA REGULATORY SUBUNIT"/>
    <property type="match status" value="1"/>
</dbReference>
<keyword evidence="2 3" id="KW-0129">CBS domain</keyword>
<dbReference type="Proteomes" id="UP000620124">
    <property type="component" value="Unassembled WGS sequence"/>
</dbReference>
<evidence type="ECO:0000256" key="4">
    <source>
        <dbReference type="SAM" id="MobiDB-lite"/>
    </source>
</evidence>
<dbReference type="Pfam" id="PF00571">
    <property type="entry name" value="CBS"/>
    <property type="match status" value="1"/>
</dbReference>
<dbReference type="SMART" id="SM00116">
    <property type="entry name" value="CBS"/>
    <property type="match status" value="3"/>
</dbReference>
<dbReference type="GO" id="GO:0042149">
    <property type="term" value="P:cellular response to glucose starvation"/>
    <property type="evidence" value="ECO:0007669"/>
    <property type="project" value="TreeGrafter"/>
</dbReference>
<sequence length="438" mass="47104">MAASKRMSQSFTIDPPRVVADEPDDAERWVEDWRQVLAKDLIDSRIVEVDAETSVEDACEVLLSENILCLAVKATEATELLHAPFPPFFLANSLHPPKRRKIQFADVNAFLTLAATRHTLLREDLLDNPRVAAIVSAARAGHVPISLVSNLSEKNPLETLPDTASVISLLEVFSRGAHRVLIRASDPSPAPFLGIVSDRRLLTWFADYAPTAAFLETPLYSLSLPSLHLFTAVVTATSSSSVLDAMKRMSEDGVSSVAVLDDDARVLLSAVSVTDIGRIVVPSQSKQILSTPLHQFIALIKQPDGSTDGADKYPVYAVSPTSLLSYTIQKLLATNSHRLFITRDTSGSASPIVPSERILTGIVSIVDILSLFARLAHLDVDPARMQRHRRASSASTNSSHSVERPGSRVSRTPSLRTSNPGTGASVSSASAPGGGPAK</sequence>
<dbReference type="AlphaFoldDB" id="A0A8H6YK50"/>
<evidence type="ECO:0000259" key="5">
    <source>
        <dbReference type="PROSITE" id="PS51371"/>
    </source>
</evidence>
<feature type="compositionally biased region" description="Polar residues" evidence="4">
    <location>
        <begin position="409"/>
        <end position="419"/>
    </location>
</feature>
<evidence type="ECO:0000313" key="6">
    <source>
        <dbReference type="EMBL" id="KAF7360464.1"/>
    </source>
</evidence>
<dbReference type="InterPro" id="IPR046342">
    <property type="entry name" value="CBS_dom_sf"/>
</dbReference>
<name>A0A8H6YK50_9AGAR</name>
<keyword evidence="1" id="KW-0677">Repeat</keyword>
<dbReference type="SUPFAM" id="SSF54631">
    <property type="entry name" value="CBS-domain pair"/>
    <property type="match status" value="2"/>
</dbReference>
<dbReference type="GO" id="GO:0004865">
    <property type="term" value="F:protein serine/threonine phosphatase inhibitor activity"/>
    <property type="evidence" value="ECO:0007669"/>
    <property type="project" value="TreeGrafter"/>
</dbReference>
<dbReference type="InterPro" id="IPR050511">
    <property type="entry name" value="AMPK_gamma/SDS23_families"/>
</dbReference>
<comment type="caution">
    <text evidence="6">The sequence shown here is derived from an EMBL/GenBank/DDBJ whole genome shotgun (WGS) entry which is preliminary data.</text>
</comment>
<dbReference type="OrthoDB" id="449052at2759"/>
<feature type="compositionally biased region" description="Low complexity" evidence="4">
    <location>
        <begin position="420"/>
        <end position="431"/>
    </location>
</feature>
<dbReference type="EMBL" id="JACAZI010000005">
    <property type="protein sequence ID" value="KAF7360464.1"/>
    <property type="molecule type" value="Genomic_DNA"/>
</dbReference>
<dbReference type="CDD" id="cd02205">
    <property type="entry name" value="CBS_pair_SF"/>
    <property type="match status" value="1"/>
</dbReference>
<protein>
    <recommendedName>
        <fullName evidence="5">CBS domain-containing protein</fullName>
    </recommendedName>
</protein>
<dbReference type="InterPro" id="IPR000644">
    <property type="entry name" value="CBS_dom"/>
</dbReference>
<organism evidence="6 7">
    <name type="scientific">Mycena venus</name>
    <dbReference type="NCBI Taxonomy" id="2733690"/>
    <lineage>
        <taxon>Eukaryota</taxon>
        <taxon>Fungi</taxon>
        <taxon>Dikarya</taxon>
        <taxon>Basidiomycota</taxon>
        <taxon>Agaricomycotina</taxon>
        <taxon>Agaricomycetes</taxon>
        <taxon>Agaricomycetidae</taxon>
        <taxon>Agaricales</taxon>
        <taxon>Marasmiineae</taxon>
        <taxon>Mycenaceae</taxon>
        <taxon>Mycena</taxon>
    </lineage>
</organism>
<feature type="region of interest" description="Disordered" evidence="4">
    <location>
        <begin position="386"/>
        <end position="438"/>
    </location>
</feature>
<dbReference type="Gene3D" id="3.10.580.10">
    <property type="entry name" value="CBS-domain"/>
    <property type="match status" value="1"/>
</dbReference>